<gene>
    <name evidence="1" type="ORF">Asppvi_008423</name>
</gene>
<keyword evidence="2" id="KW-1185">Reference proteome</keyword>
<accession>A0A9P3BKN4</accession>
<reference evidence="1 2" key="1">
    <citation type="submission" date="2018-10" db="EMBL/GenBank/DDBJ databases">
        <title>Pan-genome distribution and transcriptional activeness of fungal secondary metabolism genes in Aspergillus section Fumigati.</title>
        <authorList>
            <person name="Takahashi H."/>
            <person name="Umemura M."/>
            <person name="Ninomiya A."/>
            <person name="Kusuya Y."/>
            <person name="Urayama S."/>
            <person name="Shimizu M."/>
            <person name="Watanabe A."/>
            <person name="Kamei K."/>
            <person name="Yaguchi T."/>
            <person name="Hagiwara D."/>
        </authorList>
    </citation>
    <scope>NUCLEOTIDE SEQUENCE [LARGE SCALE GENOMIC DNA]</scope>
    <source>
        <strain evidence="1 2">IFM 55266</strain>
    </source>
</reference>
<comment type="caution">
    <text evidence="1">The sequence shown here is derived from an EMBL/GenBank/DDBJ whole genome shotgun (WGS) entry which is preliminary data.</text>
</comment>
<dbReference type="Proteomes" id="UP001043456">
    <property type="component" value="Unassembled WGS sequence"/>
</dbReference>
<dbReference type="OrthoDB" id="4480078at2759"/>
<dbReference type="AlphaFoldDB" id="A0A9P3BKN4"/>
<dbReference type="Gene3D" id="2.40.160.20">
    <property type="match status" value="1"/>
</dbReference>
<dbReference type="GeneID" id="67007033"/>
<organism evidence="1 2">
    <name type="scientific">Aspergillus pseudoviridinutans</name>
    <dbReference type="NCBI Taxonomy" id="1517512"/>
    <lineage>
        <taxon>Eukaryota</taxon>
        <taxon>Fungi</taxon>
        <taxon>Dikarya</taxon>
        <taxon>Ascomycota</taxon>
        <taxon>Pezizomycotina</taxon>
        <taxon>Eurotiomycetes</taxon>
        <taxon>Eurotiomycetidae</taxon>
        <taxon>Eurotiales</taxon>
        <taxon>Aspergillaceae</taxon>
        <taxon>Aspergillus</taxon>
        <taxon>Aspergillus subgen. Fumigati</taxon>
    </lineage>
</organism>
<dbReference type="Pfam" id="PF11578">
    <property type="entry name" value="DUF3237"/>
    <property type="match status" value="1"/>
</dbReference>
<protein>
    <submittedName>
        <fullName evidence="1">Uncharacterized protein</fullName>
    </submittedName>
</protein>
<name>A0A9P3BKN4_9EURO</name>
<evidence type="ECO:0000313" key="2">
    <source>
        <dbReference type="Proteomes" id="UP001043456"/>
    </source>
</evidence>
<evidence type="ECO:0000313" key="1">
    <source>
        <dbReference type="EMBL" id="GIJ89481.1"/>
    </source>
</evidence>
<proteinExistence type="predicted"/>
<dbReference type="RefSeq" id="XP_043160227.1">
    <property type="nucleotide sequence ID" value="XM_043304292.1"/>
</dbReference>
<dbReference type="EMBL" id="BHVY01000005">
    <property type="protein sequence ID" value="GIJ89481.1"/>
    <property type="molecule type" value="Genomic_DNA"/>
</dbReference>
<sequence>MNIITFMQNRPRLTGVLSLAAAGTIVAAYLGKRRLDRSCPRISITELPKSSACRNLVERGEAVPKSVWGMERSALLASWSGGDKTRWVPSFAALEADVPVSLLAGYGAFDCEKSNAEKDDAHHLMQNLVAAFLDARAAGPEAWLLDKEVPPLSFAPGTLLFGDQASMGAFMLGTWSTNRKTPIQPQALGPEAPEPCSEFPSNRDAIEDSPTDTAGAVMYWKFPDGLVRTADKAASYGLPWRFMNGGFQEFIVEKVSDETARAGLAGTLPCGDIYSGSTLVGVPFSRGTIESVEGFEPKVNFTINNGHDWFRIDADKKHGRLGITVIATDAEGWCMRVMADGVVELNEPTLGLIMGHPEAKSTPFGSAVEQMRFECGHEPYKPIENMMFAVSMRFLKEESGELFADIRLSRIVAGSGYE</sequence>